<keyword evidence="4" id="KW-1185">Reference proteome</keyword>
<dbReference type="OrthoDB" id="1914410at2759"/>
<protein>
    <recommendedName>
        <fullName evidence="5">RGS1-HXK1-interacting protein 1</fullName>
    </recommendedName>
</protein>
<dbReference type="PANTHER" id="PTHR34554">
    <property type="entry name" value="RGS1-HXK1-INTERACTING PROTEIN 1"/>
    <property type="match status" value="1"/>
</dbReference>
<dbReference type="Proteomes" id="UP000516437">
    <property type="component" value="Chromosome 1"/>
</dbReference>
<keyword evidence="1" id="KW-0175">Coiled coil</keyword>
<dbReference type="AlphaFoldDB" id="A0A6A1WVF5"/>
<dbReference type="InterPro" id="IPR053284">
    <property type="entry name" value="RGS1-HXK1_interactor"/>
</dbReference>
<feature type="coiled-coil region" evidence="1">
    <location>
        <begin position="95"/>
        <end position="143"/>
    </location>
</feature>
<dbReference type="PANTHER" id="PTHR34554:SF2">
    <property type="entry name" value="RGS1-HXK1-INTERACTING PROTEIN 1"/>
    <property type="match status" value="1"/>
</dbReference>
<evidence type="ECO:0000256" key="2">
    <source>
        <dbReference type="SAM" id="MobiDB-lite"/>
    </source>
</evidence>
<organism evidence="3 4">
    <name type="scientific">Morella rubra</name>
    <name type="common">Chinese bayberry</name>
    <dbReference type="NCBI Taxonomy" id="262757"/>
    <lineage>
        <taxon>Eukaryota</taxon>
        <taxon>Viridiplantae</taxon>
        <taxon>Streptophyta</taxon>
        <taxon>Embryophyta</taxon>
        <taxon>Tracheophyta</taxon>
        <taxon>Spermatophyta</taxon>
        <taxon>Magnoliopsida</taxon>
        <taxon>eudicotyledons</taxon>
        <taxon>Gunneridae</taxon>
        <taxon>Pentapetalae</taxon>
        <taxon>rosids</taxon>
        <taxon>fabids</taxon>
        <taxon>Fagales</taxon>
        <taxon>Myricaceae</taxon>
        <taxon>Morella</taxon>
    </lineage>
</organism>
<comment type="caution">
    <text evidence="3">The sequence shown here is derived from an EMBL/GenBank/DDBJ whole genome shotgun (WGS) entry which is preliminary data.</text>
</comment>
<proteinExistence type="predicted"/>
<dbReference type="EMBL" id="RXIC02000019">
    <property type="protein sequence ID" value="KAB1227718.1"/>
    <property type="molecule type" value="Genomic_DNA"/>
</dbReference>
<evidence type="ECO:0000313" key="4">
    <source>
        <dbReference type="Proteomes" id="UP000516437"/>
    </source>
</evidence>
<reference evidence="3 4" key="1">
    <citation type="journal article" date="2019" name="Plant Biotechnol. J.">
        <title>The red bayberry genome and genetic basis of sex determination.</title>
        <authorList>
            <person name="Jia H.M."/>
            <person name="Jia H.J."/>
            <person name="Cai Q.L."/>
            <person name="Wang Y."/>
            <person name="Zhao H.B."/>
            <person name="Yang W.F."/>
            <person name="Wang G.Y."/>
            <person name="Li Y.H."/>
            <person name="Zhan D.L."/>
            <person name="Shen Y.T."/>
            <person name="Niu Q.F."/>
            <person name="Chang L."/>
            <person name="Qiu J."/>
            <person name="Zhao L."/>
            <person name="Xie H.B."/>
            <person name="Fu W.Y."/>
            <person name="Jin J."/>
            <person name="Li X.W."/>
            <person name="Jiao Y."/>
            <person name="Zhou C.C."/>
            <person name="Tu T."/>
            <person name="Chai C.Y."/>
            <person name="Gao J.L."/>
            <person name="Fan L.J."/>
            <person name="van de Weg E."/>
            <person name="Wang J.Y."/>
            <person name="Gao Z.S."/>
        </authorList>
    </citation>
    <scope>NUCLEOTIDE SEQUENCE [LARGE SCALE GENOMIC DNA]</scope>
    <source>
        <tissue evidence="3">Leaves</tissue>
    </source>
</reference>
<sequence>MAETASGGEETTAPPNKQVVREPSPSLMAEDIRRTALESTRSVRDLVSHYRSYEDAFFNKITEKLMIVREHPAATLGVAGTAAFLLLPGPRRFLFRQTLNRLRSEESRVVRAEKNIKDFDLSVDLMVKESKKLLERAASAEAEMLDGRDRLRVSGKEIRRLKKSVCGVEAQAAVC</sequence>
<evidence type="ECO:0008006" key="5">
    <source>
        <dbReference type="Google" id="ProtNLM"/>
    </source>
</evidence>
<accession>A0A6A1WVF5</accession>
<feature type="region of interest" description="Disordered" evidence="2">
    <location>
        <begin position="1"/>
        <end position="26"/>
    </location>
</feature>
<evidence type="ECO:0000313" key="3">
    <source>
        <dbReference type="EMBL" id="KAB1227718.1"/>
    </source>
</evidence>
<name>A0A6A1WVF5_9ROSI</name>
<evidence type="ECO:0000256" key="1">
    <source>
        <dbReference type="SAM" id="Coils"/>
    </source>
</evidence>
<gene>
    <name evidence="3" type="ORF">CJ030_MR1G004254</name>
</gene>